<evidence type="ECO:0000256" key="1">
    <source>
        <dbReference type="SAM" id="Phobius"/>
    </source>
</evidence>
<dbReference type="AlphaFoldDB" id="A0A117MNY6"/>
<name>A0A117MNY6_9ACTN</name>
<evidence type="ECO:0000313" key="3">
    <source>
        <dbReference type="Proteomes" id="UP000053244"/>
    </source>
</evidence>
<evidence type="ECO:0000313" key="2">
    <source>
        <dbReference type="EMBL" id="KUL27787.1"/>
    </source>
</evidence>
<keyword evidence="1" id="KW-1133">Transmembrane helix</keyword>
<feature type="transmembrane region" description="Helical" evidence="1">
    <location>
        <begin position="12"/>
        <end position="31"/>
    </location>
</feature>
<comment type="caution">
    <text evidence="2">The sequence shown here is derived from an EMBL/GenBank/DDBJ whole genome shotgun (WGS) entry which is preliminary data.</text>
</comment>
<organism evidence="2 3">
    <name type="scientific">Actinoplanes awajinensis subsp. mycoplanecinus</name>
    <dbReference type="NCBI Taxonomy" id="135947"/>
    <lineage>
        <taxon>Bacteria</taxon>
        <taxon>Bacillati</taxon>
        <taxon>Actinomycetota</taxon>
        <taxon>Actinomycetes</taxon>
        <taxon>Micromonosporales</taxon>
        <taxon>Micromonosporaceae</taxon>
        <taxon>Actinoplanes</taxon>
    </lineage>
</organism>
<dbReference type="EMBL" id="LLZH01000294">
    <property type="protein sequence ID" value="KUL27787.1"/>
    <property type="molecule type" value="Genomic_DNA"/>
</dbReference>
<sequence>MSYMIGNVARGVFSRCLPVLVVVLLAVAGLWRGLPAERVSGTLVGDAVTASVVADRTRVLTAQNTAAAGASRAPPVTAA</sequence>
<gene>
    <name evidence="2" type="ORF">ADL15_33650</name>
</gene>
<dbReference type="Proteomes" id="UP000053244">
    <property type="component" value="Unassembled WGS sequence"/>
</dbReference>
<protein>
    <submittedName>
        <fullName evidence="2">Uncharacterized protein</fullName>
    </submittedName>
</protein>
<accession>A0A117MNY6</accession>
<keyword evidence="1" id="KW-0472">Membrane</keyword>
<keyword evidence="1" id="KW-0812">Transmembrane</keyword>
<reference evidence="2 3" key="1">
    <citation type="submission" date="2015-10" db="EMBL/GenBank/DDBJ databases">
        <authorList>
            <person name="Gilbert D.G."/>
        </authorList>
    </citation>
    <scope>NUCLEOTIDE SEQUENCE [LARGE SCALE GENOMIC DNA]</scope>
    <source>
        <strain evidence="2 3">NRRL B-16712</strain>
    </source>
</reference>
<keyword evidence="3" id="KW-1185">Reference proteome</keyword>
<proteinExistence type="predicted"/>